<sequence>MAPKKSVPSKNPITHCGSSSTSSSSSSLSIPNRVRFRDANSQKDFVENFYDRAIHLERQVILSAFSFRGWEYLCEKPTRGTRIVDTPDLFSGILRVLKVDHPDYPRHPRLRNIPHDELASIFSKKAMVWEDTLNFFTTEFAKGPRIFYMVMTFVLTPQSHYNTVIEPRAHFLLSLQEDLSIDFPSHMIVSMIDIYRDTATAAKWPHVEPTLGQQDEAAFRAAKDAAYTSQPSFSSTPSSSSRVEASLAAIKDQLQHMRADFGSRLNQIYDEMC</sequence>
<evidence type="ECO:0000313" key="2">
    <source>
        <dbReference type="EMBL" id="KAL0009223.1"/>
    </source>
</evidence>
<organism evidence="2 3">
    <name type="scientific">Lithocarpus litseifolius</name>
    <dbReference type="NCBI Taxonomy" id="425828"/>
    <lineage>
        <taxon>Eukaryota</taxon>
        <taxon>Viridiplantae</taxon>
        <taxon>Streptophyta</taxon>
        <taxon>Embryophyta</taxon>
        <taxon>Tracheophyta</taxon>
        <taxon>Spermatophyta</taxon>
        <taxon>Magnoliopsida</taxon>
        <taxon>eudicotyledons</taxon>
        <taxon>Gunneridae</taxon>
        <taxon>Pentapetalae</taxon>
        <taxon>rosids</taxon>
        <taxon>fabids</taxon>
        <taxon>Fagales</taxon>
        <taxon>Fagaceae</taxon>
        <taxon>Lithocarpus</taxon>
    </lineage>
</organism>
<protein>
    <submittedName>
        <fullName evidence="2">Uncharacterized protein</fullName>
    </submittedName>
</protein>
<gene>
    <name evidence="2" type="ORF">SO802_010725</name>
</gene>
<feature type="region of interest" description="Disordered" evidence="1">
    <location>
        <begin position="1"/>
        <end position="29"/>
    </location>
</feature>
<accession>A0AAW2DHN0</accession>
<proteinExistence type="predicted"/>
<dbReference type="EMBL" id="JAZDWU010000003">
    <property type="protein sequence ID" value="KAL0009223.1"/>
    <property type="molecule type" value="Genomic_DNA"/>
</dbReference>
<evidence type="ECO:0000313" key="3">
    <source>
        <dbReference type="Proteomes" id="UP001459277"/>
    </source>
</evidence>
<reference evidence="2 3" key="1">
    <citation type="submission" date="2024-01" db="EMBL/GenBank/DDBJ databases">
        <title>A telomere-to-telomere, gap-free genome of sweet tea (Lithocarpus litseifolius).</title>
        <authorList>
            <person name="Zhou J."/>
        </authorList>
    </citation>
    <scope>NUCLEOTIDE SEQUENCE [LARGE SCALE GENOMIC DNA]</scope>
    <source>
        <strain evidence="2">Zhou-2022a</strain>
        <tissue evidence="2">Leaf</tissue>
    </source>
</reference>
<name>A0AAW2DHN0_9ROSI</name>
<evidence type="ECO:0000256" key="1">
    <source>
        <dbReference type="SAM" id="MobiDB-lite"/>
    </source>
</evidence>
<comment type="caution">
    <text evidence="2">The sequence shown here is derived from an EMBL/GenBank/DDBJ whole genome shotgun (WGS) entry which is preliminary data.</text>
</comment>
<dbReference type="AlphaFoldDB" id="A0AAW2DHN0"/>
<feature type="compositionally biased region" description="Low complexity" evidence="1">
    <location>
        <begin position="18"/>
        <end position="29"/>
    </location>
</feature>
<keyword evidence="3" id="KW-1185">Reference proteome</keyword>
<dbReference type="Proteomes" id="UP001459277">
    <property type="component" value="Unassembled WGS sequence"/>
</dbReference>